<dbReference type="Gene3D" id="3.40.50.150">
    <property type="entry name" value="Vaccinia Virus protein VP39"/>
    <property type="match status" value="1"/>
</dbReference>
<reference evidence="3" key="1">
    <citation type="submission" date="2020-10" db="EMBL/GenBank/DDBJ databases">
        <title>Diversity and distribution of actinomycetes associated with coral in the coast of Hainan.</title>
        <authorList>
            <person name="Li F."/>
        </authorList>
    </citation>
    <scope>NUCLEOTIDE SEQUENCE</scope>
    <source>
        <strain evidence="3">HNM0983</strain>
    </source>
</reference>
<dbReference type="GO" id="GO:0032259">
    <property type="term" value="P:methylation"/>
    <property type="evidence" value="ECO:0007669"/>
    <property type="project" value="UniProtKB-KW"/>
</dbReference>
<dbReference type="PANTHER" id="PTHR43861:SF3">
    <property type="entry name" value="PUTATIVE (AFU_ORTHOLOGUE AFUA_2G14390)-RELATED"/>
    <property type="match status" value="1"/>
</dbReference>
<gene>
    <name evidence="3" type="ORF">IQ251_04480</name>
</gene>
<dbReference type="Proteomes" id="UP000598360">
    <property type="component" value="Unassembled WGS sequence"/>
</dbReference>
<dbReference type="PANTHER" id="PTHR43861">
    <property type="entry name" value="TRANS-ACONITATE 2-METHYLTRANSFERASE-RELATED"/>
    <property type="match status" value="1"/>
</dbReference>
<keyword evidence="1" id="KW-0808">Transferase</keyword>
<keyword evidence="4" id="KW-1185">Reference proteome</keyword>
<dbReference type="EMBL" id="JADEYC010000007">
    <property type="protein sequence ID" value="MBE9373703.1"/>
    <property type="molecule type" value="Genomic_DNA"/>
</dbReference>
<proteinExistence type="predicted"/>
<dbReference type="SUPFAM" id="SSF53335">
    <property type="entry name" value="S-adenosyl-L-methionine-dependent methyltransferases"/>
    <property type="match status" value="1"/>
</dbReference>
<keyword evidence="3" id="KW-0489">Methyltransferase</keyword>
<accession>A0A929G0K4</accession>
<dbReference type="InterPro" id="IPR013217">
    <property type="entry name" value="Methyltransf_12"/>
</dbReference>
<evidence type="ECO:0000313" key="4">
    <source>
        <dbReference type="Proteomes" id="UP000598360"/>
    </source>
</evidence>
<sequence>MDVNTAADYAFARDGGAAARRHALLAEAYDPVTLDRLAETGVGSGWQCLEVGAGAGTVSVWLAERVAPSGEVLATDVRRPVLPRMPGLRGQVHDAVTDPLPEAAFDLVVARLVLRHLPQRAQVLDGLVRALKPGGWLQIDEFDTSYEPPLLVDDAADRRVFESFLAAKDIAMRARGVDPSFGRHAAGAMRDAGLVEVDPRPRVQLRHPGSADLALLAENVTDMRDSLREAGMSEHELDRVRDLFAAPGFRACSSLLYSVHGRKAAR</sequence>
<name>A0A929G0K4_9PSEU</name>
<dbReference type="AlphaFoldDB" id="A0A929G0K4"/>
<evidence type="ECO:0000259" key="2">
    <source>
        <dbReference type="Pfam" id="PF08242"/>
    </source>
</evidence>
<comment type="caution">
    <text evidence="3">The sequence shown here is derived from an EMBL/GenBank/DDBJ whole genome shotgun (WGS) entry which is preliminary data.</text>
</comment>
<feature type="domain" description="Methyltransferase type 12" evidence="2">
    <location>
        <begin position="49"/>
        <end position="137"/>
    </location>
</feature>
<dbReference type="Pfam" id="PF08242">
    <property type="entry name" value="Methyltransf_12"/>
    <property type="match status" value="1"/>
</dbReference>
<evidence type="ECO:0000313" key="3">
    <source>
        <dbReference type="EMBL" id="MBE9373703.1"/>
    </source>
</evidence>
<dbReference type="CDD" id="cd02440">
    <property type="entry name" value="AdoMet_MTases"/>
    <property type="match status" value="1"/>
</dbReference>
<protein>
    <submittedName>
        <fullName evidence="3">Methyltransferase domain-containing protein</fullName>
    </submittedName>
</protein>
<dbReference type="GO" id="GO:0008168">
    <property type="term" value="F:methyltransferase activity"/>
    <property type="evidence" value="ECO:0007669"/>
    <property type="project" value="UniProtKB-KW"/>
</dbReference>
<organism evidence="3 4">
    <name type="scientific">Saccharopolyspora montiporae</name>
    <dbReference type="NCBI Taxonomy" id="2781240"/>
    <lineage>
        <taxon>Bacteria</taxon>
        <taxon>Bacillati</taxon>
        <taxon>Actinomycetota</taxon>
        <taxon>Actinomycetes</taxon>
        <taxon>Pseudonocardiales</taxon>
        <taxon>Pseudonocardiaceae</taxon>
        <taxon>Saccharopolyspora</taxon>
    </lineage>
</organism>
<evidence type="ECO:0000256" key="1">
    <source>
        <dbReference type="ARBA" id="ARBA00022679"/>
    </source>
</evidence>
<dbReference type="InterPro" id="IPR029063">
    <property type="entry name" value="SAM-dependent_MTases_sf"/>
</dbReference>